<name>A7IXV2_PBCVN</name>
<dbReference type="InterPro" id="IPR043822">
    <property type="entry name" value="EsV_1_7_cys"/>
</dbReference>
<accession>A7IXV2</accession>
<evidence type="ECO:0000313" key="2">
    <source>
        <dbReference type="Proteomes" id="UP000202419"/>
    </source>
</evidence>
<dbReference type="KEGG" id="vg:5659409"/>
<keyword evidence="2" id="KW-1185">Reference proteome</keyword>
<dbReference type="GeneID" id="5659409"/>
<organism evidence="1 2">
    <name type="scientific">Paramecium bursaria Chlorella virus NY2A</name>
    <name type="common">PBCV-NY2A</name>
    <dbReference type="NCBI Taxonomy" id="46021"/>
    <lineage>
        <taxon>Viruses</taxon>
        <taxon>Varidnaviria</taxon>
        <taxon>Bamfordvirae</taxon>
        <taxon>Nucleocytoviricota</taxon>
        <taxon>Megaviricetes</taxon>
        <taxon>Algavirales</taxon>
        <taxon>Phycodnaviridae</taxon>
        <taxon>Chlorovirus</taxon>
        <taxon>Chlorovirus americanus</taxon>
    </lineage>
</organism>
<gene>
    <name evidence="1" type="primary">B777L</name>
    <name evidence="1" type="ORF">NY2A_B777L</name>
</gene>
<reference evidence="1 2" key="1">
    <citation type="journal article" date="2007" name="Virology">
        <title>Sequence and annotation of the 369-kb NY-2A and the 345-kb AR158 viruses that infect Chlorella NC64A.</title>
        <authorList>
            <person name="Fitzgerald L.A."/>
            <person name="Graves M.V."/>
            <person name="Li X."/>
            <person name="Feldblyum T."/>
            <person name="Nierman W.C."/>
            <person name="Van Etten J.L."/>
        </authorList>
    </citation>
    <scope>NUCLEOTIDE SEQUENCE [LARGE SCALE GENOMIC DNA]</scope>
    <source>
        <strain evidence="1 2">NY-2A</strain>
    </source>
</reference>
<sequence length="353" mass="40155">MPRKCTCDKKRQSLYGRPGDSRPTWCSKCPDKPDDAINVVSKKCMCGNGCPIYGFSGQKAQWCFECKPDDAINVVSKKCTCGKRQPIYGFSGEKAQWCSDCKPDEAIDVKNKKCLCGKHHPTFGLPGEKAEFCSECKPYDATDVVHKKCTCGKGVNFGLPDEKAQWCSDCKPDEAIDVMSKMCPGYEGVPCPVRTRLVNGKAYCLSCDPDESRRLSRKKYEHAFFCFLDKHDIGVTQREYRIDYRCVDTNKSHAFIDGVIITPDIVLCLEVDENAHRQYEPGCDKARMHLASTELLLAFPKHHISWIRVNPTIDDNDRSDKALKIRDERYFEAVLLIRDFLHNPRTEILYIGY</sequence>
<organismHost>
    <name type="scientific">Chlorella</name>
    <dbReference type="NCBI Taxonomy" id="3071"/>
</organismHost>
<dbReference type="OrthoDB" id="24150at10239"/>
<dbReference type="RefSeq" id="YP_001497973.1">
    <property type="nucleotide sequence ID" value="NC_009898.1"/>
</dbReference>
<dbReference type="EMBL" id="DQ491002">
    <property type="protein sequence ID" value="ABT15176.1"/>
    <property type="molecule type" value="Genomic_DNA"/>
</dbReference>
<evidence type="ECO:0000313" key="1">
    <source>
        <dbReference type="EMBL" id="ABT15176.1"/>
    </source>
</evidence>
<dbReference type="Pfam" id="PF19114">
    <property type="entry name" value="EsV_1_7_cys"/>
    <property type="match status" value="5"/>
</dbReference>
<proteinExistence type="predicted"/>
<dbReference type="Proteomes" id="UP000202419">
    <property type="component" value="Segment"/>
</dbReference>
<protein>
    <submittedName>
        <fullName evidence="1">Uncharacterized protein B777L</fullName>
    </submittedName>
</protein>